<reference evidence="1" key="1">
    <citation type="submission" date="2022-06" db="EMBL/GenBank/DDBJ databases">
        <title>Phylogenomic reconstructions and comparative analyses of Kickxellomycotina fungi.</title>
        <authorList>
            <person name="Reynolds N.K."/>
            <person name="Stajich J.E."/>
            <person name="Barry K."/>
            <person name="Grigoriev I.V."/>
            <person name="Crous P."/>
            <person name="Smith M.E."/>
        </authorList>
    </citation>
    <scope>NUCLEOTIDE SEQUENCE</scope>
    <source>
        <strain evidence="1">RSA 2271</strain>
    </source>
</reference>
<accession>A0ACC1HAX7</accession>
<name>A0ACC1HAX7_9FUNG</name>
<keyword evidence="2" id="KW-1185">Reference proteome</keyword>
<sequence length="325" mass="37476">MTMILNRPKIATIVSPYYELISWVVAFIFAQPLLYIGETLILPDPTLIMLMETSWKKMRLEITLVYLGTLICVPYCFVICVMILIRMLPIWRLVYSDPLQSSDKNSSSSSKSGSNLLRTSGATHNSSLCNISGGTASLSPYSDPKLAKLEAQRESIIRPTEQQRSRYWSKRWRINFAIFRIVLYPLMPVFCTLLTYVYFVSRNPSISLGYHAVILPMVAAILNFGLFLTNPTLDDVWYKWWKSLQKSPSRRKSSSYTTTNWIRLPTFKSNKLTSPSQTVIRDDDDHQFEMSWYKAVHTNNNNRNNNVYLPAHDGYEGRQPSRLQV</sequence>
<protein>
    <submittedName>
        <fullName evidence="1">Uncharacterized protein</fullName>
    </submittedName>
</protein>
<dbReference type="EMBL" id="JAMZIH010007827">
    <property type="protein sequence ID" value="KAJ1672796.1"/>
    <property type="molecule type" value="Genomic_DNA"/>
</dbReference>
<evidence type="ECO:0000313" key="2">
    <source>
        <dbReference type="Proteomes" id="UP001145114"/>
    </source>
</evidence>
<dbReference type="Proteomes" id="UP001145114">
    <property type="component" value="Unassembled WGS sequence"/>
</dbReference>
<comment type="caution">
    <text evidence="1">The sequence shown here is derived from an EMBL/GenBank/DDBJ whole genome shotgun (WGS) entry which is preliminary data.</text>
</comment>
<organism evidence="1 2">
    <name type="scientific">Spiromyces aspiralis</name>
    <dbReference type="NCBI Taxonomy" id="68401"/>
    <lineage>
        <taxon>Eukaryota</taxon>
        <taxon>Fungi</taxon>
        <taxon>Fungi incertae sedis</taxon>
        <taxon>Zoopagomycota</taxon>
        <taxon>Kickxellomycotina</taxon>
        <taxon>Kickxellomycetes</taxon>
        <taxon>Kickxellales</taxon>
        <taxon>Kickxellaceae</taxon>
        <taxon>Spiromyces</taxon>
    </lineage>
</organism>
<proteinExistence type="predicted"/>
<gene>
    <name evidence="1" type="ORF">EV182_006488</name>
</gene>
<feature type="non-terminal residue" evidence="1">
    <location>
        <position position="325"/>
    </location>
</feature>
<evidence type="ECO:0000313" key="1">
    <source>
        <dbReference type="EMBL" id="KAJ1672796.1"/>
    </source>
</evidence>